<dbReference type="InterPro" id="IPR029068">
    <property type="entry name" value="Glyas_Bleomycin-R_OHBP_Dase"/>
</dbReference>
<evidence type="ECO:0000259" key="1">
    <source>
        <dbReference type="PROSITE" id="PS51819"/>
    </source>
</evidence>
<accession>A0ABS5U9H7</accession>
<dbReference type="RefSeq" id="WP_214299106.1">
    <property type="nucleotide sequence ID" value="NZ_JAHDYS010000009.1"/>
</dbReference>
<dbReference type="Proteomes" id="UP000784128">
    <property type="component" value="Unassembled WGS sequence"/>
</dbReference>
<sequence>MLISMKNIVIFVTDLAKAKTFYADLLGLPVAGQTEMLIEFLPGASTTLGVALALQDEARKLVGRHTGITLKVDKIEELCNVLKAGRVQFVEQLESSPWGKMAVIADSDGNQIALVDR</sequence>
<reference evidence="2 3" key="1">
    <citation type="submission" date="2021-05" db="EMBL/GenBank/DDBJ databases">
        <title>The draft genome of Geobacter chapellei DSM 13688.</title>
        <authorList>
            <person name="Xu Z."/>
            <person name="Masuda Y."/>
            <person name="Itoh H."/>
            <person name="Senoo K."/>
        </authorList>
    </citation>
    <scope>NUCLEOTIDE SEQUENCE [LARGE SCALE GENOMIC DNA]</scope>
    <source>
        <strain evidence="2 3">DSM 13688</strain>
    </source>
</reference>
<feature type="domain" description="VOC" evidence="1">
    <location>
        <begin position="4"/>
        <end position="117"/>
    </location>
</feature>
<gene>
    <name evidence="2" type="ORF">KJB30_10990</name>
</gene>
<dbReference type="InterPro" id="IPR004360">
    <property type="entry name" value="Glyas_Fos-R_dOase_dom"/>
</dbReference>
<evidence type="ECO:0000313" key="3">
    <source>
        <dbReference type="Proteomes" id="UP000784128"/>
    </source>
</evidence>
<dbReference type="Gene3D" id="3.10.180.10">
    <property type="entry name" value="2,3-Dihydroxybiphenyl 1,2-Dioxygenase, domain 1"/>
    <property type="match status" value="1"/>
</dbReference>
<dbReference type="SUPFAM" id="SSF54593">
    <property type="entry name" value="Glyoxalase/Bleomycin resistance protein/Dihydroxybiphenyl dioxygenase"/>
    <property type="match status" value="1"/>
</dbReference>
<dbReference type="EMBL" id="JAHDYS010000009">
    <property type="protein sequence ID" value="MBT1072313.1"/>
    <property type="molecule type" value="Genomic_DNA"/>
</dbReference>
<keyword evidence="3" id="KW-1185">Reference proteome</keyword>
<name>A0ABS5U9H7_9BACT</name>
<dbReference type="InterPro" id="IPR052164">
    <property type="entry name" value="Anthracycline_SecMetBiosynth"/>
</dbReference>
<dbReference type="InterPro" id="IPR037523">
    <property type="entry name" value="VOC_core"/>
</dbReference>
<dbReference type="Pfam" id="PF00903">
    <property type="entry name" value="Glyoxalase"/>
    <property type="match status" value="1"/>
</dbReference>
<organism evidence="2 3">
    <name type="scientific">Pelotalea chapellei</name>
    <dbReference type="NCBI Taxonomy" id="44671"/>
    <lineage>
        <taxon>Bacteria</taxon>
        <taxon>Pseudomonadati</taxon>
        <taxon>Thermodesulfobacteriota</taxon>
        <taxon>Desulfuromonadia</taxon>
        <taxon>Geobacterales</taxon>
        <taxon>Geobacteraceae</taxon>
        <taxon>Pelotalea</taxon>
    </lineage>
</organism>
<dbReference type="PANTHER" id="PTHR33993">
    <property type="entry name" value="GLYOXALASE-RELATED"/>
    <property type="match status" value="1"/>
</dbReference>
<dbReference type="PROSITE" id="PS51819">
    <property type="entry name" value="VOC"/>
    <property type="match status" value="1"/>
</dbReference>
<evidence type="ECO:0000313" key="2">
    <source>
        <dbReference type="EMBL" id="MBT1072313.1"/>
    </source>
</evidence>
<dbReference type="PANTHER" id="PTHR33993:SF2">
    <property type="entry name" value="VOC DOMAIN-CONTAINING PROTEIN"/>
    <property type="match status" value="1"/>
</dbReference>
<comment type="caution">
    <text evidence="2">The sequence shown here is derived from an EMBL/GenBank/DDBJ whole genome shotgun (WGS) entry which is preliminary data.</text>
</comment>
<protein>
    <submittedName>
        <fullName evidence="2">VOC family protein</fullName>
    </submittedName>
</protein>
<proteinExistence type="predicted"/>